<feature type="region of interest" description="Disordered" evidence="1">
    <location>
        <begin position="81"/>
        <end position="138"/>
    </location>
</feature>
<sequence>MEGHGRAAGRAVAGLIMGEHKLTDIAGIGPATEKKLQAAGINGVPALAAADAKELAKVESLANFADELVAWIDAAKVLTSATPTSTPASTVEPQAAPTPAPSPAPPSPPPPPPPPSTQDEAKSIVVTGPKRGRRRAGRLFGAEPVRIPLDELHEAEFDAIYTDPRLSVVIEGEDHG</sequence>
<evidence type="ECO:0000313" key="2">
    <source>
        <dbReference type="EMBL" id="RIV82955.1"/>
    </source>
</evidence>
<dbReference type="Gene3D" id="1.10.150.20">
    <property type="entry name" value="5' to 3' exonuclease, C-terminal subdomain"/>
    <property type="match status" value="1"/>
</dbReference>
<feature type="compositionally biased region" description="Low complexity" evidence="1">
    <location>
        <begin position="81"/>
        <end position="95"/>
    </location>
</feature>
<dbReference type="SUPFAM" id="SSF160059">
    <property type="entry name" value="PriA/YqbF domain"/>
    <property type="match status" value="1"/>
</dbReference>
<evidence type="ECO:0000256" key="1">
    <source>
        <dbReference type="SAM" id="MobiDB-lite"/>
    </source>
</evidence>
<dbReference type="EMBL" id="QXFM01000114">
    <property type="protein sequence ID" value="RIV82955.1"/>
    <property type="molecule type" value="Genomic_DNA"/>
</dbReference>
<dbReference type="InterPro" id="IPR010995">
    <property type="entry name" value="DNA_repair_Rad51/TF_NusA_a-hlx"/>
</dbReference>
<organism evidence="2 3">
    <name type="scientific">Aurantiacibacter xanthus</name>
    <dbReference type="NCBI Taxonomy" id="1784712"/>
    <lineage>
        <taxon>Bacteria</taxon>
        <taxon>Pseudomonadati</taxon>
        <taxon>Pseudomonadota</taxon>
        <taxon>Alphaproteobacteria</taxon>
        <taxon>Sphingomonadales</taxon>
        <taxon>Erythrobacteraceae</taxon>
        <taxon>Aurantiacibacter</taxon>
    </lineage>
</organism>
<name>A0A3A1P3T6_9SPHN</name>
<proteinExistence type="predicted"/>
<dbReference type="Gene3D" id="3.40.5.80">
    <property type="match status" value="1"/>
</dbReference>
<dbReference type="Proteomes" id="UP000265366">
    <property type="component" value="Unassembled WGS sequence"/>
</dbReference>
<reference evidence="2 3" key="1">
    <citation type="submission" date="2018-08" db="EMBL/GenBank/DDBJ databases">
        <title>Erythrobacter zhengii sp.nov., a bacterium isolated from deep-sea sediment.</title>
        <authorList>
            <person name="Fang C."/>
            <person name="Wu Y.-H."/>
            <person name="Sun C."/>
            <person name="Wang H."/>
            <person name="Cheng H."/>
            <person name="Meng F.-X."/>
            <person name="Wang C.-S."/>
            <person name="Xu X.-W."/>
        </authorList>
    </citation>
    <scope>NUCLEOTIDE SEQUENCE [LARGE SCALE GENOMIC DNA]</scope>
    <source>
        <strain evidence="2 3">CCTCC AB 2015396</strain>
    </source>
</reference>
<dbReference type="GO" id="GO:0000166">
    <property type="term" value="F:nucleotide binding"/>
    <property type="evidence" value="ECO:0007669"/>
    <property type="project" value="InterPro"/>
</dbReference>
<feature type="compositionally biased region" description="Pro residues" evidence="1">
    <location>
        <begin position="96"/>
        <end position="116"/>
    </location>
</feature>
<keyword evidence="3" id="KW-1185">Reference proteome</keyword>
<gene>
    <name evidence="2" type="ORF">D2V17_14225</name>
</gene>
<comment type="caution">
    <text evidence="2">The sequence shown here is derived from an EMBL/GenBank/DDBJ whole genome shotgun (WGS) entry which is preliminary data.</text>
</comment>
<dbReference type="AlphaFoldDB" id="A0A3A1P3T6"/>
<evidence type="ECO:0000313" key="3">
    <source>
        <dbReference type="Proteomes" id="UP000265366"/>
    </source>
</evidence>
<dbReference type="Pfam" id="PF14520">
    <property type="entry name" value="HHH_5"/>
    <property type="match status" value="1"/>
</dbReference>
<accession>A0A3A1P3T6</accession>
<evidence type="ECO:0008006" key="4">
    <source>
        <dbReference type="Google" id="ProtNLM"/>
    </source>
</evidence>
<dbReference type="SUPFAM" id="SSF47794">
    <property type="entry name" value="Rad51 N-terminal domain-like"/>
    <property type="match status" value="1"/>
</dbReference>
<protein>
    <recommendedName>
        <fullName evidence="4">Helix-hairpin-helix domain-containing protein</fullName>
    </recommendedName>
</protein>